<proteinExistence type="inferred from homology"/>
<reference evidence="4" key="1">
    <citation type="submission" date="2021-03" db="EMBL/GenBank/DDBJ databases">
        <title>Genome sequencing and assembly of Tianweitania sediminis.</title>
        <authorList>
            <person name="Chhetri G."/>
        </authorList>
    </citation>
    <scope>NUCLEOTIDE SEQUENCE</scope>
    <source>
        <strain evidence="4">Z8</strain>
    </source>
</reference>
<keyword evidence="5" id="KW-1185">Reference proteome</keyword>
<sequence>MTTTPTNLSLFVAGEWRNEGRHLEPVINPATGETIALVPYATVQDLDDALEAAKNGFEVWRRVTAFERSKVLRKAADIIRSKAEAIATLMTREQGKPLPESRIEVAVAADTFDWFAEEGRRAYGRVIPARNQNQRQLTIRQPVGPVAAFAPWNFPAMGPARKIAAALAAGCSCIVKPSEEVPMTAIAIAEALEQAGLPAGVLSMVFGVPSQISTHLIASPIIAKITFTGSTAVGKQLAKLAAEGVKRNTMELGGHAPVLVFDDVDIDQVVKTVVAGKYRNAGQVCISPTRFYVQETAHERFADAFANAASQLAVGNGLDTGTQMGPVANPRRIQAMDELVSDASSRGAKVRTGGARIGNQGNFWQPTVISDVDTGAAIMNTEPFGPVAVVNPFSDIDDAIAQANRLPYGLAAYAFTRSTSNTIILGEAVEAGMIGLNTLLISTPEAPFGGVKESGYGHEGGIEGLDAFLHTKSISEM</sequence>
<gene>
    <name evidence="4" type="ORF">J5Y06_17110</name>
</gene>
<dbReference type="InterPro" id="IPR050740">
    <property type="entry name" value="Aldehyde_DH_Superfamily"/>
</dbReference>
<dbReference type="PANTHER" id="PTHR43353:SF5">
    <property type="entry name" value="SUCCINATE-SEMIALDEHYDE DEHYDROGENASE, MITOCHONDRIAL"/>
    <property type="match status" value="1"/>
</dbReference>
<evidence type="ECO:0000256" key="1">
    <source>
        <dbReference type="ARBA" id="ARBA00009986"/>
    </source>
</evidence>
<organism evidence="4 5">
    <name type="scientific">Tianweitania sediminis</name>
    <dbReference type="NCBI Taxonomy" id="1502156"/>
    <lineage>
        <taxon>Bacteria</taxon>
        <taxon>Pseudomonadati</taxon>
        <taxon>Pseudomonadota</taxon>
        <taxon>Alphaproteobacteria</taxon>
        <taxon>Hyphomicrobiales</taxon>
        <taxon>Phyllobacteriaceae</taxon>
        <taxon>Tianweitania</taxon>
    </lineage>
</organism>
<feature type="domain" description="Aldehyde dehydrogenase" evidence="3">
    <location>
        <begin position="21"/>
        <end position="474"/>
    </location>
</feature>
<dbReference type="AlphaFoldDB" id="A0A8J7UIM1"/>
<dbReference type="RefSeq" id="WP_209336405.1">
    <property type="nucleotide sequence ID" value="NZ_JAGIYY010000007.1"/>
</dbReference>
<evidence type="ECO:0000313" key="5">
    <source>
        <dbReference type="Proteomes" id="UP000666240"/>
    </source>
</evidence>
<evidence type="ECO:0000256" key="2">
    <source>
        <dbReference type="ARBA" id="ARBA00023002"/>
    </source>
</evidence>
<dbReference type="GO" id="GO:0004777">
    <property type="term" value="F:succinate-semialdehyde dehydrogenase (NAD+) activity"/>
    <property type="evidence" value="ECO:0007669"/>
    <property type="project" value="TreeGrafter"/>
</dbReference>
<dbReference type="InterPro" id="IPR015590">
    <property type="entry name" value="Aldehyde_DH_dom"/>
</dbReference>
<dbReference type="InterPro" id="IPR016163">
    <property type="entry name" value="Ald_DH_C"/>
</dbReference>
<keyword evidence="2" id="KW-0560">Oxidoreductase</keyword>
<dbReference type="Gene3D" id="3.40.605.10">
    <property type="entry name" value="Aldehyde Dehydrogenase, Chain A, domain 1"/>
    <property type="match status" value="1"/>
</dbReference>
<dbReference type="PANTHER" id="PTHR43353">
    <property type="entry name" value="SUCCINATE-SEMIALDEHYDE DEHYDROGENASE, MITOCHONDRIAL"/>
    <property type="match status" value="1"/>
</dbReference>
<evidence type="ECO:0000313" key="4">
    <source>
        <dbReference type="EMBL" id="MBP0440374.1"/>
    </source>
</evidence>
<dbReference type="CDD" id="cd07103">
    <property type="entry name" value="ALDH_F5_SSADH_GabD"/>
    <property type="match status" value="1"/>
</dbReference>
<dbReference type="FunFam" id="3.40.309.10:FF:000004">
    <property type="entry name" value="Succinate-semialdehyde dehydrogenase I"/>
    <property type="match status" value="1"/>
</dbReference>
<dbReference type="InterPro" id="IPR016161">
    <property type="entry name" value="Ald_DH/histidinol_DH"/>
</dbReference>
<accession>A0A8J7UIM1</accession>
<dbReference type="Pfam" id="PF00171">
    <property type="entry name" value="Aldedh"/>
    <property type="match status" value="1"/>
</dbReference>
<dbReference type="GO" id="GO:0009450">
    <property type="term" value="P:gamma-aminobutyric acid catabolic process"/>
    <property type="evidence" value="ECO:0007669"/>
    <property type="project" value="TreeGrafter"/>
</dbReference>
<comment type="similarity">
    <text evidence="1">Belongs to the aldehyde dehydrogenase family.</text>
</comment>
<dbReference type="FunFam" id="3.40.605.10:FF:000033">
    <property type="entry name" value="NAD-dependent succinate-semialdehyde dehydrogenase"/>
    <property type="match status" value="1"/>
</dbReference>
<name>A0A8J7UIM1_9HYPH</name>
<protein>
    <submittedName>
        <fullName evidence="4">NAD-dependent succinate-semialdehyde dehydrogenase</fullName>
    </submittedName>
</protein>
<evidence type="ECO:0000259" key="3">
    <source>
        <dbReference type="Pfam" id="PF00171"/>
    </source>
</evidence>
<dbReference type="InterPro" id="IPR016162">
    <property type="entry name" value="Ald_DH_N"/>
</dbReference>
<dbReference type="SUPFAM" id="SSF53720">
    <property type="entry name" value="ALDH-like"/>
    <property type="match status" value="1"/>
</dbReference>
<comment type="caution">
    <text evidence="4">The sequence shown here is derived from an EMBL/GenBank/DDBJ whole genome shotgun (WGS) entry which is preliminary data.</text>
</comment>
<dbReference type="Proteomes" id="UP000666240">
    <property type="component" value="Unassembled WGS sequence"/>
</dbReference>
<dbReference type="EMBL" id="JAGIYY010000007">
    <property type="protein sequence ID" value="MBP0440374.1"/>
    <property type="molecule type" value="Genomic_DNA"/>
</dbReference>
<dbReference type="Gene3D" id="3.40.309.10">
    <property type="entry name" value="Aldehyde Dehydrogenase, Chain A, domain 2"/>
    <property type="match status" value="1"/>
</dbReference>